<dbReference type="AlphaFoldDB" id="A0A9P6B109"/>
<keyword evidence="1" id="KW-1015">Disulfide bond</keyword>
<evidence type="ECO:0000256" key="1">
    <source>
        <dbReference type="ARBA" id="ARBA00023157"/>
    </source>
</evidence>
<dbReference type="InterPro" id="IPR002921">
    <property type="entry name" value="Fungal_lipase-type"/>
</dbReference>
<gene>
    <name evidence="7" type="ORF">BS47DRAFT_1484323</name>
</gene>
<keyword evidence="5" id="KW-0472">Membrane</keyword>
<dbReference type="InterPro" id="IPR029058">
    <property type="entry name" value="AB_hydrolase_fold"/>
</dbReference>
<evidence type="ECO:0000256" key="3">
    <source>
        <dbReference type="ARBA" id="ARBA00047591"/>
    </source>
</evidence>
<dbReference type="PANTHER" id="PTHR45856:SF24">
    <property type="entry name" value="FUNGAL LIPASE-LIKE DOMAIN-CONTAINING PROTEIN"/>
    <property type="match status" value="1"/>
</dbReference>
<dbReference type="Gene3D" id="3.40.50.1820">
    <property type="entry name" value="alpha/beta hydrolase"/>
    <property type="match status" value="1"/>
</dbReference>
<keyword evidence="5" id="KW-0812">Transmembrane</keyword>
<reference evidence="7" key="1">
    <citation type="journal article" date="2020" name="Nat. Commun.">
        <title>Large-scale genome sequencing of mycorrhizal fungi provides insights into the early evolution of symbiotic traits.</title>
        <authorList>
            <person name="Miyauchi S."/>
            <person name="Kiss E."/>
            <person name="Kuo A."/>
            <person name="Drula E."/>
            <person name="Kohler A."/>
            <person name="Sanchez-Garcia M."/>
            <person name="Morin E."/>
            <person name="Andreopoulos B."/>
            <person name="Barry K.W."/>
            <person name="Bonito G."/>
            <person name="Buee M."/>
            <person name="Carver A."/>
            <person name="Chen C."/>
            <person name="Cichocki N."/>
            <person name="Clum A."/>
            <person name="Culley D."/>
            <person name="Crous P.W."/>
            <person name="Fauchery L."/>
            <person name="Girlanda M."/>
            <person name="Hayes R.D."/>
            <person name="Keri Z."/>
            <person name="LaButti K."/>
            <person name="Lipzen A."/>
            <person name="Lombard V."/>
            <person name="Magnuson J."/>
            <person name="Maillard F."/>
            <person name="Murat C."/>
            <person name="Nolan M."/>
            <person name="Ohm R.A."/>
            <person name="Pangilinan J."/>
            <person name="Pereira M.F."/>
            <person name="Perotto S."/>
            <person name="Peter M."/>
            <person name="Pfister S."/>
            <person name="Riley R."/>
            <person name="Sitrit Y."/>
            <person name="Stielow J.B."/>
            <person name="Szollosi G."/>
            <person name="Zifcakova L."/>
            <person name="Stursova M."/>
            <person name="Spatafora J.W."/>
            <person name="Tedersoo L."/>
            <person name="Vaario L.M."/>
            <person name="Yamada A."/>
            <person name="Yan M."/>
            <person name="Wang P."/>
            <person name="Xu J."/>
            <person name="Bruns T."/>
            <person name="Baldrian P."/>
            <person name="Vilgalys R."/>
            <person name="Dunand C."/>
            <person name="Henrissat B."/>
            <person name="Grigoriev I.V."/>
            <person name="Hibbett D."/>
            <person name="Nagy L.G."/>
            <person name="Martin F.M."/>
        </authorList>
    </citation>
    <scope>NUCLEOTIDE SEQUENCE</scope>
    <source>
        <strain evidence="7">UP504</strain>
    </source>
</reference>
<evidence type="ECO:0000313" key="7">
    <source>
        <dbReference type="EMBL" id="KAF9515668.1"/>
    </source>
</evidence>
<dbReference type="Proteomes" id="UP000886523">
    <property type="component" value="Unassembled WGS sequence"/>
</dbReference>
<comment type="catalytic activity">
    <reaction evidence="3">
        <text>a diacylglycerol + H2O = a monoacylglycerol + a fatty acid + H(+)</text>
        <dbReference type="Rhea" id="RHEA:32731"/>
        <dbReference type="ChEBI" id="CHEBI:15377"/>
        <dbReference type="ChEBI" id="CHEBI:15378"/>
        <dbReference type="ChEBI" id="CHEBI:17408"/>
        <dbReference type="ChEBI" id="CHEBI:18035"/>
        <dbReference type="ChEBI" id="CHEBI:28868"/>
    </reaction>
</comment>
<evidence type="ECO:0000256" key="4">
    <source>
        <dbReference type="ARBA" id="ARBA00048461"/>
    </source>
</evidence>
<name>A0A9P6B109_9AGAM</name>
<feature type="domain" description="Fungal lipase-type" evidence="6">
    <location>
        <begin position="309"/>
        <end position="472"/>
    </location>
</feature>
<feature type="transmembrane region" description="Helical" evidence="5">
    <location>
        <begin position="139"/>
        <end position="162"/>
    </location>
</feature>
<comment type="similarity">
    <text evidence="2">Belongs to the AB hydrolase superfamily. Lipase family. Class 3 subfamily.</text>
</comment>
<keyword evidence="8" id="KW-1185">Reference proteome</keyword>
<dbReference type="SUPFAM" id="SSF53474">
    <property type="entry name" value="alpha/beta-Hydrolases"/>
    <property type="match status" value="1"/>
</dbReference>
<dbReference type="OrthoDB" id="426718at2759"/>
<protein>
    <recommendedName>
        <fullName evidence="6">Fungal lipase-type domain-containing protein</fullName>
    </recommendedName>
</protein>
<accession>A0A9P6B109</accession>
<dbReference type="Pfam" id="PF01764">
    <property type="entry name" value="Lipase_3"/>
    <property type="match status" value="1"/>
</dbReference>
<comment type="caution">
    <text evidence="7">The sequence shown here is derived from an EMBL/GenBank/DDBJ whole genome shotgun (WGS) entry which is preliminary data.</text>
</comment>
<dbReference type="GO" id="GO:0006629">
    <property type="term" value="P:lipid metabolic process"/>
    <property type="evidence" value="ECO:0007669"/>
    <property type="project" value="InterPro"/>
</dbReference>
<comment type="catalytic activity">
    <reaction evidence="4">
        <text>a monoacylglycerol + H2O = glycerol + a fatty acid + H(+)</text>
        <dbReference type="Rhea" id="RHEA:15245"/>
        <dbReference type="ChEBI" id="CHEBI:15377"/>
        <dbReference type="ChEBI" id="CHEBI:15378"/>
        <dbReference type="ChEBI" id="CHEBI:17408"/>
        <dbReference type="ChEBI" id="CHEBI:17754"/>
        <dbReference type="ChEBI" id="CHEBI:28868"/>
    </reaction>
</comment>
<sequence>MSNLNGIVHGFLGCYRACRNTHFHEIILIWSTQLLISVPNGPPSDNPSSYDDDEIREVLQKLRADEIRPSRRPNFLAGFLFRIPVIRSNYLYIKLVITETWRYFYWLFITWKAAFLYTWDSMVHPPKNETRSHDTGDWLAYMLFALLGTVVLPFFLVGCLVARFPPITRTYSAWTALFGGDLGIVNASNPNLFKSLTVRQAQVGTKALGLPPEDTGADTTRHFNFDIAKLLLQIASVIYEHSDDAIRNAAFGGLDFFGRDFGFLESPGDATIRRFCRQFGIQYQPVSELNNTSSAFAAAFWDPSSTWVVLALKGTTPVEFGDWLSDLDARMVDCAHYIPGFQRVHRGFKECVFPDKDRQPWESQDQRPYNTISKGLQHVVHKLSQRHGGKKINVWFTGHSLGCATATLIYSRMLMKPEEVGENGILRDAYLFAAPIVADPQSVTAFNDRIFKKDDLKRTMWRITSNDDFIATGLPEYGDYLYISDPIALKTDRENNLFFSHFGSEIVLYDYPYSSNVTGNHLMYNDEVVINSAFTREEVAHFQGKKMSKFRENIRVTIGTAIQQIPVIGRFIAHFPPYYWDQLDRIALGECEWTVY</sequence>
<dbReference type="PANTHER" id="PTHR45856">
    <property type="entry name" value="ALPHA/BETA-HYDROLASES SUPERFAMILY PROTEIN"/>
    <property type="match status" value="1"/>
</dbReference>
<dbReference type="InterPro" id="IPR051218">
    <property type="entry name" value="Sec_MonoDiacylglyc_Lipase"/>
</dbReference>
<proteinExistence type="inferred from homology"/>
<evidence type="ECO:0000259" key="6">
    <source>
        <dbReference type="Pfam" id="PF01764"/>
    </source>
</evidence>
<evidence type="ECO:0000313" key="8">
    <source>
        <dbReference type="Proteomes" id="UP000886523"/>
    </source>
</evidence>
<keyword evidence="5" id="KW-1133">Transmembrane helix</keyword>
<feature type="transmembrane region" description="Helical" evidence="5">
    <location>
        <begin position="103"/>
        <end position="119"/>
    </location>
</feature>
<evidence type="ECO:0000256" key="5">
    <source>
        <dbReference type="SAM" id="Phobius"/>
    </source>
</evidence>
<organism evidence="7 8">
    <name type="scientific">Hydnum rufescens UP504</name>
    <dbReference type="NCBI Taxonomy" id="1448309"/>
    <lineage>
        <taxon>Eukaryota</taxon>
        <taxon>Fungi</taxon>
        <taxon>Dikarya</taxon>
        <taxon>Basidiomycota</taxon>
        <taxon>Agaricomycotina</taxon>
        <taxon>Agaricomycetes</taxon>
        <taxon>Cantharellales</taxon>
        <taxon>Hydnaceae</taxon>
        <taxon>Hydnum</taxon>
    </lineage>
</organism>
<evidence type="ECO:0000256" key="2">
    <source>
        <dbReference type="ARBA" id="ARBA00043996"/>
    </source>
</evidence>
<dbReference type="EMBL" id="MU128947">
    <property type="protein sequence ID" value="KAF9515668.1"/>
    <property type="molecule type" value="Genomic_DNA"/>
</dbReference>